<comment type="caution">
    <text evidence="2">The sequence shown here is derived from an EMBL/GenBank/DDBJ whole genome shotgun (WGS) entry which is preliminary data.</text>
</comment>
<reference evidence="2 3" key="1">
    <citation type="submission" date="2017-05" db="EMBL/GenBank/DDBJ databases">
        <title>Vagococcus spp. assemblies.</title>
        <authorList>
            <person name="Gulvik C.A."/>
        </authorList>
    </citation>
    <scope>NUCLEOTIDE SEQUENCE [LARGE SCALE GENOMIC DNA]</scope>
    <source>
        <strain evidence="2 3">CCUG 41755</strain>
    </source>
</reference>
<dbReference type="InterPro" id="IPR056546">
    <property type="entry name" value="MreB_MamK-like"/>
</dbReference>
<dbReference type="PANTHER" id="PTHR32432:SF3">
    <property type="entry name" value="ETHANOLAMINE UTILIZATION PROTEIN EUTJ"/>
    <property type="match status" value="1"/>
</dbReference>
<dbReference type="InterPro" id="IPR003494">
    <property type="entry name" value="SHS2_FtsA"/>
</dbReference>
<evidence type="ECO:0000313" key="3">
    <source>
        <dbReference type="Proteomes" id="UP000287101"/>
    </source>
</evidence>
<dbReference type="NCBIfam" id="TIGR02529">
    <property type="entry name" value="EutJ"/>
    <property type="match status" value="1"/>
</dbReference>
<sequence>MVDLQKANSLLKEFNSIVNTKKCRKFNKSEPLKVGIDLGTSSIVLAILDQNDAPVYGSFEFAEVIRDGLVVNYVEAVQIVSRLVRDAEEVLGLEITEAATAIPPGTIGNDKKVVSNVLESAGLEVTCVIDEPEAAACLLNMTHGAVIDVGGGTTGISVIEEGEVVLSLDEPTGGAHMSLVLAGYYGITVPEAEVLKRDKSKEKTNFIIIKPVVDKMAAITQGMLAQHPIEPLYVVGGASYFEDFVPTFSKYLKMPVERPDYPQFVTPLGIAKASIRTTN</sequence>
<keyword evidence="3" id="KW-1185">Reference proteome</keyword>
<dbReference type="NCBIfam" id="NF011660">
    <property type="entry name" value="PRK15080.1"/>
    <property type="match status" value="1"/>
</dbReference>
<dbReference type="Gene3D" id="3.30.420.40">
    <property type="match status" value="2"/>
</dbReference>
<organism evidence="2 3">
    <name type="scientific">Vagococcus fessus</name>
    <dbReference type="NCBI Taxonomy" id="120370"/>
    <lineage>
        <taxon>Bacteria</taxon>
        <taxon>Bacillati</taxon>
        <taxon>Bacillota</taxon>
        <taxon>Bacilli</taxon>
        <taxon>Lactobacillales</taxon>
        <taxon>Enterococcaceae</taxon>
        <taxon>Vagococcus</taxon>
    </lineage>
</organism>
<dbReference type="SMART" id="SM00842">
    <property type="entry name" value="FtsA"/>
    <property type="match status" value="1"/>
</dbReference>
<dbReference type="InterPro" id="IPR050696">
    <property type="entry name" value="FtsA/MreB"/>
</dbReference>
<dbReference type="InterPro" id="IPR043129">
    <property type="entry name" value="ATPase_NBD"/>
</dbReference>
<dbReference type="AlphaFoldDB" id="A0A430AC46"/>
<name>A0A430AC46_9ENTE</name>
<proteinExistence type="predicted"/>
<evidence type="ECO:0000313" key="2">
    <source>
        <dbReference type="EMBL" id="RSU04792.1"/>
    </source>
</evidence>
<dbReference type="GO" id="GO:0051301">
    <property type="term" value="P:cell division"/>
    <property type="evidence" value="ECO:0007669"/>
    <property type="project" value="InterPro"/>
</dbReference>
<dbReference type="Pfam" id="PF06723">
    <property type="entry name" value="MreB_Mbl"/>
    <property type="match status" value="1"/>
</dbReference>
<dbReference type="RefSeq" id="WP_126830403.1">
    <property type="nucleotide sequence ID" value="NZ_CBCRYB010000002.1"/>
</dbReference>
<dbReference type="PANTHER" id="PTHR32432">
    <property type="entry name" value="CELL DIVISION PROTEIN FTSA-RELATED"/>
    <property type="match status" value="1"/>
</dbReference>
<dbReference type="OrthoDB" id="306538at2"/>
<dbReference type="EMBL" id="NGJY01000001">
    <property type="protein sequence ID" value="RSU04792.1"/>
    <property type="molecule type" value="Genomic_DNA"/>
</dbReference>
<evidence type="ECO:0000259" key="1">
    <source>
        <dbReference type="SMART" id="SM00842"/>
    </source>
</evidence>
<dbReference type="SUPFAM" id="SSF53067">
    <property type="entry name" value="Actin-like ATPase domain"/>
    <property type="match status" value="1"/>
</dbReference>
<dbReference type="InterPro" id="IPR013366">
    <property type="entry name" value="EutJ"/>
</dbReference>
<protein>
    <submittedName>
        <fullName evidence="2">Ethanolamine utilization protein EutJ</fullName>
    </submittedName>
</protein>
<feature type="domain" description="SHS2" evidence="1">
    <location>
        <begin position="33"/>
        <end position="189"/>
    </location>
</feature>
<dbReference type="Proteomes" id="UP000287101">
    <property type="component" value="Unassembled WGS sequence"/>
</dbReference>
<accession>A0A430AC46</accession>
<gene>
    <name evidence="2" type="ORF">CBF31_01870</name>
</gene>